<dbReference type="AlphaFoldDB" id="A0A1P8UVI9"/>
<proteinExistence type="predicted"/>
<accession>A0A1P8UVI9</accession>
<dbReference type="InterPro" id="IPR036770">
    <property type="entry name" value="Ankyrin_rpt-contain_sf"/>
</dbReference>
<dbReference type="Gene3D" id="2.120.10.80">
    <property type="entry name" value="Kelch-type beta propeller"/>
    <property type="match status" value="1"/>
</dbReference>
<gene>
    <name evidence="1" type="ORF">Ga0080574_TMP3075</name>
</gene>
<protein>
    <submittedName>
        <fullName evidence="1">Ankyrin repeat protein</fullName>
    </submittedName>
</protein>
<evidence type="ECO:0000313" key="1">
    <source>
        <dbReference type="EMBL" id="APZ53409.1"/>
    </source>
</evidence>
<sequence length="479" mass="52941">MNNLELLALFQAEEDALQKAFHSHGLTKDSTYQKRLETLPRLLRDVLTYPDEVLCAKIADHLAAGVNVDETPSDYGVTAFRLCFGSGKMASMRSLLRAGAKTGWTSNQISLALGQVPKSPKTGKADPFCFACRVGNLAAAQEYLPRFDTGRQKNPDAVIAAVKARATVVVKWLMDLGFDPNAVDEAECEALECAVDNDDVATADALLRAGAAPFGTSNKSYTSPVKKATSNAMRQLFVRYGVNPAFFEYGPSLVSPNFRRLPEVTLKKSDFEAHRTNRPGCSNPEPFLPTFWSERMRDGRYSILEPLGYSPDRSKPVWSFSRYGRTVTMLPDGRLVFVAGEHEDHYDSDFCIYADVTVLGADGTVEHFIYPKDVFPPTDFHTATLVGDQIWLIGCLGYPEQRKDNQTQVLRLSTLDFSVMPVEISGESPGWIHRHRSILTADGILVIGGKVAPDYLDNHTTWLLNLQTLAWQEASASST</sequence>
<dbReference type="InterPro" id="IPR011043">
    <property type="entry name" value="Gal_Oxase/kelch_b-propeller"/>
</dbReference>
<dbReference type="InterPro" id="IPR015915">
    <property type="entry name" value="Kelch-typ_b-propeller"/>
</dbReference>
<name>A0A1P8UVI9_9RHOB</name>
<evidence type="ECO:0000313" key="2">
    <source>
        <dbReference type="Proteomes" id="UP000187059"/>
    </source>
</evidence>
<dbReference type="Gene3D" id="1.25.40.20">
    <property type="entry name" value="Ankyrin repeat-containing domain"/>
    <property type="match status" value="1"/>
</dbReference>
<dbReference type="SUPFAM" id="SSF48403">
    <property type="entry name" value="Ankyrin repeat"/>
    <property type="match status" value="1"/>
</dbReference>
<dbReference type="KEGG" id="paby:Ga0080574_TMP3075"/>
<keyword evidence="2" id="KW-1185">Reference proteome</keyword>
<dbReference type="SUPFAM" id="SSF50965">
    <property type="entry name" value="Galactose oxidase, central domain"/>
    <property type="match status" value="1"/>
</dbReference>
<dbReference type="EMBL" id="CP015093">
    <property type="protein sequence ID" value="APZ53409.1"/>
    <property type="molecule type" value="Genomic_DNA"/>
</dbReference>
<dbReference type="STRING" id="1250539.Ga0080574_TMP3075"/>
<reference evidence="1 2" key="1">
    <citation type="submission" date="2016-04" db="EMBL/GenBank/DDBJ databases">
        <title>Deep-sea bacteria in the southern Pacific.</title>
        <authorList>
            <person name="Tang K."/>
        </authorList>
    </citation>
    <scope>NUCLEOTIDE SEQUENCE [LARGE SCALE GENOMIC DNA]</scope>
    <source>
        <strain evidence="1 2">JLT2014</strain>
    </source>
</reference>
<organism evidence="1 2">
    <name type="scientific">Salipiger abyssi</name>
    <dbReference type="NCBI Taxonomy" id="1250539"/>
    <lineage>
        <taxon>Bacteria</taxon>
        <taxon>Pseudomonadati</taxon>
        <taxon>Pseudomonadota</taxon>
        <taxon>Alphaproteobacteria</taxon>
        <taxon>Rhodobacterales</taxon>
        <taxon>Roseobacteraceae</taxon>
        <taxon>Salipiger</taxon>
    </lineage>
</organism>
<dbReference type="Proteomes" id="UP000187059">
    <property type="component" value="Chromosome"/>
</dbReference>
<dbReference type="RefSeq" id="WP_198039731.1">
    <property type="nucleotide sequence ID" value="NZ_CP015093.1"/>
</dbReference>